<reference evidence="2" key="1">
    <citation type="journal article" date="2014" name="Int. J. Syst. Evol. Microbiol.">
        <title>Complete genome sequence of Corynebacterium casei LMG S-19264T (=DSM 44701T), isolated from a smear-ripened cheese.</title>
        <authorList>
            <consortium name="US DOE Joint Genome Institute (JGI-PGF)"/>
            <person name="Walter F."/>
            <person name="Albersmeier A."/>
            <person name="Kalinowski J."/>
            <person name="Ruckert C."/>
        </authorList>
    </citation>
    <scope>NUCLEOTIDE SEQUENCE</scope>
    <source>
        <strain evidence="2">CGMCC 1.16012</strain>
    </source>
</reference>
<accession>A0A917AFR8</accession>
<dbReference type="EMBL" id="BMKN01000001">
    <property type="protein sequence ID" value="GGE48128.1"/>
    <property type="molecule type" value="Genomic_DNA"/>
</dbReference>
<organism evidence="2 3">
    <name type="scientific">Actibacterium pelagium</name>
    <dbReference type="NCBI Taxonomy" id="2029103"/>
    <lineage>
        <taxon>Bacteria</taxon>
        <taxon>Pseudomonadati</taxon>
        <taxon>Pseudomonadota</taxon>
        <taxon>Alphaproteobacteria</taxon>
        <taxon>Rhodobacterales</taxon>
        <taxon>Roseobacteraceae</taxon>
        <taxon>Actibacterium</taxon>
    </lineage>
</organism>
<sequence>MSENKTKPSETPAAELIAAVEHPMRRADGQTLLEMFQRATGYAPVVWAPAIIGFGRYHYRYKSGREGDFLATGFAVRKRNLVVYIMPGYADYGAILDRLGKYKKSKSCLYINKLADIDLTVLEELILAGLRDLNKIWPVQPA</sequence>
<evidence type="ECO:0000313" key="3">
    <source>
        <dbReference type="Proteomes" id="UP000606730"/>
    </source>
</evidence>
<dbReference type="Pfam" id="PF08818">
    <property type="entry name" value="DUF1801"/>
    <property type="match status" value="1"/>
</dbReference>
<evidence type="ECO:0000259" key="1">
    <source>
        <dbReference type="Pfam" id="PF08818"/>
    </source>
</evidence>
<keyword evidence="3" id="KW-1185">Reference proteome</keyword>
<evidence type="ECO:0000313" key="2">
    <source>
        <dbReference type="EMBL" id="GGE48128.1"/>
    </source>
</evidence>
<dbReference type="AlphaFoldDB" id="A0A917AFR8"/>
<name>A0A917AFR8_9RHOB</name>
<dbReference type="OrthoDB" id="5951444at2"/>
<proteinExistence type="predicted"/>
<dbReference type="InterPro" id="IPR014922">
    <property type="entry name" value="YdhG-like"/>
</dbReference>
<dbReference type="Proteomes" id="UP000606730">
    <property type="component" value="Unassembled WGS sequence"/>
</dbReference>
<protein>
    <recommendedName>
        <fullName evidence="1">YdhG-like domain-containing protein</fullName>
    </recommendedName>
</protein>
<reference evidence="2" key="2">
    <citation type="submission" date="2020-09" db="EMBL/GenBank/DDBJ databases">
        <authorList>
            <person name="Sun Q."/>
            <person name="Zhou Y."/>
        </authorList>
    </citation>
    <scope>NUCLEOTIDE SEQUENCE</scope>
    <source>
        <strain evidence="2">CGMCC 1.16012</strain>
    </source>
</reference>
<gene>
    <name evidence="2" type="ORF">GCM10011517_14890</name>
</gene>
<feature type="domain" description="YdhG-like" evidence="1">
    <location>
        <begin position="25"/>
        <end position="126"/>
    </location>
</feature>
<comment type="caution">
    <text evidence="2">The sequence shown here is derived from an EMBL/GenBank/DDBJ whole genome shotgun (WGS) entry which is preliminary data.</text>
</comment>
<dbReference type="RefSeq" id="WP_095595716.1">
    <property type="nucleotide sequence ID" value="NZ_BMKN01000001.1"/>
</dbReference>